<accession>A0A0S4II06</accession>
<feature type="compositionally biased region" description="Low complexity" evidence="1">
    <location>
        <begin position="112"/>
        <end position="122"/>
    </location>
</feature>
<evidence type="ECO:0000256" key="1">
    <source>
        <dbReference type="SAM" id="MobiDB-lite"/>
    </source>
</evidence>
<evidence type="ECO:0000313" key="2">
    <source>
        <dbReference type="EMBL" id="CUE70312.1"/>
    </source>
</evidence>
<keyword evidence="3" id="KW-1185">Reference proteome</keyword>
<gene>
    <name evidence="2" type="ORF">BSAL_03450</name>
</gene>
<sequence>MYRSNTDEALDVDPLAQMSPSPTTDDGSVGWSRQQTSALINDSFIMGLKHTGRSTSNVGSPTTNSTELFADPSALAAGRASRVTTTVSSFPTSLPPPAARPAVPRIESATDVNNTNTSSGGVVVTGGGMVRVTSVERAESVSLSSSSSEPEL</sequence>
<dbReference type="EMBL" id="CYKH01000081">
    <property type="protein sequence ID" value="CUE70312.1"/>
    <property type="molecule type" value="Genomic_DNA"/>
</dbReference>
<feature type="region of interest" description="Disordered" evidence="1">
    <location>
        <begin position="1"/>
        <end position="33"/>
    </location>
</feature>
<reference evidence="3" key="1">
    <citation type="submission" date="2015-09" db="EMBL/GenBank/DDBJ databases">
        <authorList>
            <consortium name="Pathogen Informatics"/>
        </authorList>
    </citation>
    <scope>NUCLEOTIDE SEQUENCE [LARGE SCALE GENOMIC DNA]</scope>
    <source>
        <strain evidence="3">Lake Konstanz</strain>
    </source>
</reference>
<evidence type="ECO:0000313" key="3">
    <source>
        <dbReference type="Proteomes" id="UP000051952"/>
    </source>
</evidence>
<dbReference type="AlphaFoldDB" id="A0A0S4II06"/>
<organism evidence="2 3">
    <name type="scientific">Bodo saltans</name>
    <name type="common">Flagellated protozoan</name>
    <dbReference type="NCBI Taxonomy" id="75058"/>
    <lineage>
        <taxon>Eukaryota</taxon>
        <taxon>Discoba</taxon>
        <taxon>Euglenozoa</taxon>
        <taxon>Kinetoplastea</taxon>
        <taxon>Metakinetoplastina</taxon>
        <taxon>Eubodonida</taxon>
        <taxon>Bodonidae</taxon>
        <taxon>Bodo</taxon>
    </lineage>
</organism>
<name>A0A0S4II06_BODSA</name>
<feature type="compositionally biased region" description="Polar residues" evidence="1">
    <location>
        <begin position="18"/>
        <end position="33"/>
    </location>
</feature>
<feature type="region of interest" description="Disordered" evidence="1">
    <location>
        <begin position="106"/>
        <end position="125"/>
    </location>
</feature>
<protein>
    <submittedName>
        <fullName evidence="2">Uncharacterized protein</fullName>
    </submittedName>
</protein>
<proteinExistence type="predicted"/>
<dbReference type="VEuPathDB" id="TriTrypDB:BSAL_03450"/>
<dbReference type="Proteomes" id="UP000051952">
    <property type="component" value="Unassembled WGS sequence"/>
</dbReference>